<sequence length="94" mass="10696">MEKNNYTVGEAAKLKSRTPQFIREQIKAGKIPGCTATKIGPKNWSYDIPKLAFDNHLRGTNAIDIEIIKKVVKEAFKEVLNDLVEKEVERRLAQ</sequence>
<dbReference type="Proteomes" id="UP000221852">
    <property type="component" value="Unassembled WGS sequence"/>
</dbReference>
<evidence type="ECO:0000313" key="2">
    <source>
        <dbReference type="Proteomes" id="UP000221852"/>
    </source>
</evidence>
<comment type="caution">
    <text evidence="1">The sequence shown here is derived from an EMBL/GenBank/DDBJ whole genome shotgun (WGS) entry which is preliminary data.</text>
</comment>
<name>A0A2C6C9S8_FUSNP</name>
<evidence type="ECO:0000313" key="1">
    <source>
        <dbReference type="EMBL" id="PHI13617.1"/>
    </source>
</evidence>
<proteinExistence type="predicted"/>
<protein>
    <recommendedName>
        <fullName evidence="3">Helix-turn-helix domain-containing protein</fullName>
    </recommendedName>
</protein>
<dbReference type="RefSeq" id="WP_098994707.1">
    <property type="nucleotide sequence ID" value="NZ_CP084159.1"/>
</dbReference>
<gene>
    <name evidence="1" type="ORF">CBG59_07955</name>
</gene>
<reference evidence="1 2" key="1">
    <citation type="submission" date="2017-06" db="EMBL/GenBank/DDBJ databases">
        <title>Draft genome sequence of Fusobacterium nucleatum subsp. polymorphum KCOM 1330 (=ChDC F330).</title>
        <authorList>
            <person name="Kook J.-K."/>
            <person name="Park S.-N."/>
            <person name="Lim Y.K."/>
            <person name="Roh H."/>
        </authorList>
    </citation>
    <scope>NUCLEOTIDE SEQUENCE [LARGE SCALE GENOMIC DNA]</scope>
    <source>
        <strain evidence="2">KCOM 1330 (ChDC F330)</strain>
    </source>
</reference>
<organism evidence="1 2">
    <name type="scientific">Fusobacterium nucleatum subsp. polymorphum</name>
    <name type="common">Fusobacterium polymorphum</name>
    <dbReference type="NCBI Taxonomy" id="76857"/>
    <lineage>
        <taxon>Bacteria</taxon>
        <taxon>Fusobacteriati</taxon>
        <taxon>Fusobacteriota</taxon>
        <taxon>Fusobacteriia</taxon>
        <taxon>Fusobacteriales</taxon>
        <taxon>Fusobacteriaceae</taxon>
        <taxon>Fusobacterium</taxon>
    </lineage>
</organism>
<dbReference type="EMBL" id="NIRQ01000001">
    <property type="protein sequence ID" value="PHI13617.1"/>
    <property type="molecule type" value="Genomic_DNA"/>
</dbReference>
<evidence type="ECO:0008006" key="3">
    <source>
        <dbReference type="Google" id="ProtNLM"/>
    </source>
</evidence>
<dbReference type="AlphaFoldDB" id="A0A2C6C9S8"/>
<accession>A0A2C6C9S8</accession>